<dbReference type="Ensembl" id="ENSLLET00000035327.1">
    <property type="protein sequence ID" value="ENSLLEP00000034031.1"/>
    <property type="gene ID" value="ENSLLEG00000021522.1"/>
</dbReference>
<dbReference type="Gene3D" id="1.25.10.10">
    <property type="entry name" value="Leucine-rich Repeat Variant"/>
    <property type="match status" value="1"/>
</dbReference>
<evidence type="ECO:0000259" key="1">
    <source>
        <dbReference type="PROSITE" id="PS50097"/>
    </source>
</evidence>
<protein>
    <recommendedName>
        <fullName evidence="1">BTB domain-containing protein</fullName>
    </recommendedName>
</protein>
<dbReference type="GeneTree" id="ENSGT00390000009109"/>
<name>A0A8C5Q8F9_9ANUR</name>
<dbReference type="SMART" id="SM00185">
    <property type="entry name" value="ARM"/>
    <property type="match status" value="3"/>
</dbReference>
<dbReference type="OrthoDB" id="6086604at2759"/>
<dbReference type="GO" id="GO:0005829">
    <property type="term" value="C:cytosol"/>
    <property type="evidence" value="ECO:0007669"/>
    <property type="project" value="TreeGrafter"/>
</dbReference>
<dbReference type="AlphaFoldDB" id="A0A8C5Q8F9"/>
<keyword evidence="3" id="KW-1185">Reference proteome</keyword>
<dbReference type="Gene3D" id="3.30.710.10">
    <property type="entry name" value="Potassium Channel Kv1.1, Chain A"/>
    <property type="match status" value="1"/>
</dbReference>
<feature type="domain" description="BTB" evidence="1">
    <location>
        <begin position="653"/>
        <end position="713"/>
    </location>
</feature>
<dbReference type="InterPro" id="IPR011989">
    <property type="entry name" value="ARM-like"/>
</dbReference>
<dbReference type="Pfam" id="PF24768">
    <property type="entry name" value="ARM_ARMC5"/>
    <property type="match status" value="1"/>
</dbReference>
<dbReference type="InterPro" id="IPR055445">
    <property type="entry name" value="ARM_ARMC5"/>
</dbReference>
<accession>A0A8C5Q8F9</accession>
<dbReference type="PANTHER" id="PTHR23312">
    <property type="entry name" value="ARMC5 ARMADILLO REPEAT-CONTAINING -RELATED"/>
    <property type="match status" value="1"/>
</dbReference>
<dbReference type="InterPro" id="IPR000225">
    <property type="entry name" value="Armadillo"/>
</dbReference>
<dbReference type="SUPFAM" id="SSF54695">
    <property type="entry name" value="POZ domain"/>
    <property type="match status" value="1"/>
</dbReference>
<dbReference type="InterPro" id="IPR016024">
    <property type="entry name" value="ARM-type_fold"/>
</dbReference>
<evidence type="ECO:0000313" key="3">
    <source>
        <dbReference type="Proteomes" id="UP000694569"/>
    </source>
</evidence>
<dbReference type="PANTHER" id="PTHR23312:SF8">
    <property type="entry name" value="ARMADILLO REPEAT-CONTAINING PROTEIN 5"/>
    <property type="match status" value="1"/>
</dbReference>
<proteinExistence type="predicted"/>
<evidence type="ECO:0000313" key="2">
    <source>
        <dbReference type="Ensembl" id="ENSLLEP00000034031.1"/>
    </source>
</evidence>
<dbReference type="InterPro" id="IPR011333">
    <property type="entry name" value="SKP1/BTB/POZ_sf"/>
</dbReference>
<dbReference type="GO" id="GO:0009653">
    <property type="term" value="P:anatomical structure morphogenesis"/>
    <property type="evidence" value="ECO:0007669"/>
    <property type="project" value="TreeGrafter"/>
</dbReference>
<organism evidence="2 3">
    <name type="scientific">Leptobrachium leishanense</name>
    <name type="common">Leishan spiny toad</name>
    <dbReference type="NCBI Taxonomy" id="445787"/>
    <lineage>
        <taxon>Eukaryota</taxon>
        <taxon>Metazoa</taxon>
        <taxon>Chordata</taxon>
        <taxon>Craniata</taxon>
        <taxon>Vertebrata</taxon>
        <taxon>Euteleostomi</taxon>
        <taxon>Amphibia</taxon>
        <taxon>Batrachia</taxon>
        <taxon>Anura</taxon>
        <taxon>Pelobatoidea</taxon>
        <taxon>Megophryidae</taxon>
        <taxon>Leptobrachium</taxon>
    </lineage>
</organism>
<dbReference type="Proteomes" id="UP000694569">
    <property type="component" value="Unplaced"/>
</dbReference>
<sequence length="836" mass="91321">MRRLGFRLCRVSARCSHMFSNCRVFIAVSILQSVCVDSVWNRVSRALGNLALDLRNCVIIHRSGAISSLIHVLRSSQDAGCLHSCLRSLRILADSLPHRLSICDQGGLPPCISLLSSTDPALVCCAVRAVCELSRGCSLDAAEQLSPVVPHLVVLAGDDLKAAVRQAALGTLCNLCGQGALRPVLGNAGTIKLLIVEAEAQRSVPSRCLHVLKALSLCCREAVNRLRLRELGGLELMLSLLRDCQYRSMHSRITAAFLHFCHDTAALNVLGTGGLAPLLAQRLGELAQNTEPIGELQKPREVTHEEEDRAAASFDFPPEKMKRTRESTSEDSLRSWLVGEGILCGLEDLAVDDFPSSMNMAAPSSFPISPTASSARLQSHSILQCNRPLEVEQRTPASPACIDPIPSTSSPQLGHSPIQEILGSPWPFEPRTPLPSECCHPEFPGLLLLSRFSQLSDLSSSLVCPQVLQGLLTYVTRHPHPSQRAARLLQRLTCDPSCLEAFIRTGSICNLRARLLLCESPEDDGLECNRHPEGTRELGNLLLRNLCIQAESPFGVGAVTHMMVSGTEADRLQCALSLPFIYRKDSLRRQLLRDGAVRLVLEPLSSSDLVYFFHALECLASLTAPQTVPEPCQHLGLSTKLCCYQQVMSKGVSDVMFVLDGGECIEGVRKAMTEGCEVFRAMLDGNYAESGQRQVRVCEVPSCAFVPLLHYIHGCKVGSVCPAFQDLALPSPGQDLAQSPLGSLLAAAGRFLLSAFQRELEVSILQRQLSLDILPSVYSFAELHGSSALRRDCCQFLLKSHHPPRKRASSLYQLYQTANDKQRLSCLIEDIVQDTD</sequence>
<dbReference type="SUPFAM" id="SSF48371">
    <property type="entry name" value="ARM repeat"/>
    <property type="match status" value="2"/>
</dbReference>
<reference evidence="2" key="2">
    <citation type="submission" date="2025-09" db="UniProtKB">
        <authorList>
            <consortium name="Ensembl"/>
        </authorList>
    </citation>
    <scope>IDENTIFICATION</scope>
</reference>
<dbReference type="PROSITE" id="PS50097">
    <property type="entry name" value="BTB"/>
    <property type="match status" value="1"/>
</dbReference>
<dbReference type="InterPro" id="IPR000210">
    <property type="entry name" value="BTB/POZ_dom"/>
</dbReference>
<reference evidence="2" key="1">
    <citation type="submission" date="2025-08" db="UniProtKB">
        <authorList>
            <consortium name="Ensembl"/>
        </authorList>
    </citation>
    <scope>IDENTIFICATION</scope>
</reference>